<dbReference type="InterPro" id="IPR051242">
    <property type="entry name" value="WD-EF-hand_domain"/>
</dbReference>
<feature type="compositionally biased region" description="Low complexity" evidence="3">
    <location>
        <begin position="931"/>
        <end position="943"/>
    </location>
</feature>
<dbReference type="SUPFAM" id="SSF50978">
    <property type="entry name" value="WD40 repeat-like"/>
    <property type="match status" value="2"/>
</dbReference>
<name>A0A2C6L7Y3_9APIC</name>
<evidence type="ECO:0000256" key="2">
    <source>
        <dbReference type="PROSITE-ProRule" id="PRU00221"/>
    </source>
</evidence>
<feature type="region of interest" description="Disordered" evidence="3">
    <location>
        <begin position="1673"/>
        <end position="1767"/>
    </location>
</feature>
<dbReference type="GeneID" id="94426088"/>
<dbReference type="SMART" id="SM00320">
    <property type="entry name" value="WD40"/>
    <property type="match status" value="11"/>
</dbReference>
<feature type="compositionally biased region" description="Gly residues" evidence="3">
    <location>
        <begin position="2084"/>
        <end position="2102"/>
    </location>
</feature>
<feature type="compositionally biased region" description="Low complexity" evidence="3">
    <location>
        <begin position="884"/>
        <end position="906"/>
    </location>
</feature>
<feature type="region of interest" description="Disordered" evidence="3">
    <location>
        <begin position="545"/>
        <end position="591"/>
    </location>
</feature>
<feature type="compositionally biased region" description="Low complexity" evidence="3">
    <location>
        <begin position="1"/>
        <end position="11"/>
    </location>
</feature>
<feature type="region of interest" description="Disordered" evidence="3">
    <location>
        <begin position="2141"/>
        <end position="2310"/>
    </location>
</feature>
<dbReference type="GO" id="GO:0005509">
    <property type="term" value="F:calcium ion binding"/>
    <property type="evidence" value="ECO:0007669"/>
    <property type="project" value="InterPro"/>
</dbReference>
<dbReference type="RefSeq" id="XP_067925148.1">
    <property type="nucleotide sequence ID" value="XM_068062877.1"/>
</dbReference>
<feature type="compositionally biased region" description="Polar residues" evidence="3">
    <location>
        <begin position="1851"/>
        <end position="1861"/>
    </location>
</feature>
<feature type="compositionally biased region" description="Basic and acidic residues" evidence="3">
    <location>
        <begin position="1423"/>
        <end position="1434"/>
    </location>
</feature>
<gene>
    <name evidence="5" type="ORF">CSUI_002678</name>
</gene>
<feature type="region of interest" description="Disordered" evidence="3">
    <location>
        <begin position="873"/>
        <end position="956"/>
    </location>
</feature>
<feature type="repeat" description="WD" evidence="2">
    <location>
        <begin position="1069"/>
        <end position="1110"/>
    </location>
</feature>
<feature type="compositionally biased region" description="Polar residues" evidence="3">
    <location>
        <begin position="1898"/>
        <end position="1912"/>
    </location>
</feature>
<feature type="compositionally biased region" description="Polar residues" evidence="3">
    <location>
        <begin position="1436"/>
        <end position="1462"/>
    </location>
</feature>
<feature type="compositionally biased region" description="Polar residues" evidence="3">
    <location>
        <begin position="564"/>
        <end position="580"/>
    </location>
</feature>
<evidence type="ECO:0000256" key="1">
    <source>
        <dbReference type="ARBA" id="ARBA00022737"/>
    </source>
</evidence>
<feature type="region of interest" description="Disordered" evidence="3">
    <location>
        <begin position="800"/>
        <end position="860"/>
    </location>
</feature>
<feature type="compositionally biased region" description="Polar residues" evidence="3">
    <location>
        <begin position="2220"/>
        <end position="2256"/>
    </location>
</feature>
<keyword evidence="2" id="KW-0853">WD repeat</keyword>
<dbReference type="InterPro" id="IPR036322">
    <property type="entry name" value="WD40_repeat_dom_sf"/>
</dbReference>
<feature type="compositionally biased region" description="Low complexity" evidence="3">
    <location>
        <begin position="2268"/>
        <end position="2297"/>
    </location>
</feature>
<feature type="repeat" description="WD" evidence="2">
    <location>
        <begin position="2446"/>
        <end position="2463"/>
    </location>
</feature>
<dbReference type="InterPro" id="IPR011047">
    <property type="entry name" value="Quinoprotein_ADH-like_sf"/>
</dbReference>
<dbReference type="Gene3D" id="2.130.10.10">
    <property type="entry name" value="YVTN repeat-like/Quinoprotein amine dehydrogenase"/>
    <property type="match status" value="3"/>
</dbReference>
<evidence type="ECO:0000313" key="5">
    <source>
        <dbReference type="EMBL" id="PHJ23472.1"/>
    </source>
</evidence>
<feature type="compositionally biased region" description="Low complexity" evidence="3">
    <location>
        <begin position="1946"/>
        <end position="1966"/>
    </location>
</feature>
<feature type="region of interest" description="Disordered" evidence="3">
    <location>
        <begin position="1"/>
        <end position="62"/>
    </location>
</feature>
<dbReference type="PROSITE" id="PS50222">
    <property type="entry name" value="EF_HAND_2"/>
    <property type="match status" value="1"/>
</dbReference>
<feature type="compositionally biased region" description="Polar residues" evidence="3">
    <location>
        <begin position="873"/>
        <end position="883"/>
    </location>
</feature>
<feature type="region of interest" description="Disordered" evidence="3">
    <location>
        <begin position="1846"/>
        <end position="1865"/>
    </location>
</feature>
<dbReference type="OrthoDB" id="330874at2759"/>
<sequence length="2810" mass="294742">MSDPPASPAADGPQLPSESRGASLLLERPSSQSRTRSAISATKNQAARNTRRRARREHKEAAVSSAWEALVNTFAECYYTLRQDEEGLHPLSPPLLDLPAKKPGASHHVALPPRRQGLPTYHAITGTAQLPALPAGRNSSSATADDRRIDRRFALLDAPKQPQSHLLFGSSGGLHLELLALEHEGECHPAKAQRQRAAEQPVNAVEDLEAPCQLLRVQRRRQGVLSEAEILDSLTNQKVAEIQYEFAARNGEVDVAEFIHILLRQLRNGQDSDPDRPPDAVSEPPSAVGGGASAAAREVDHHLAIVPTAEGYVSSTRLSVPAYNAAGTKESADASLLGARLLSGSGARRHPVAPRERDKGRAVSLVGDAGNQDLMGSWVRARGSVAALQDYHETIEQELSAGGRLMELFDLIDVDDAQKISWEAFTTFIVDRGRNEDALRRLHMQRLEKTDLCDSRLHLSPIERLAPACDPLIGLDIIFYYEEHSKTVELISPQLLPVPDQPPLQHQFNITAVAYCPLVHHLVVAAADLSLTFYDMRGAVNRQSNVMGPKASRGRKRNLEPLSASANSRKTSPLGRSTTVGRPPGDDPWRVTRTFKTRTSQIVFFPSVSRPWLYSADHEGSIYAWDLELICSPGAGSASGGALDDAGDSHRVRGAVGEAIDLGGLVTPARLGTGAMSLQLPTLSGSYGSSNYALSSTRQLPASSHSAGSAGRSQQFSVRSSDKANSAFGSVPQSGGTPAGKRQSAAGKNPGRRVSSQTKIPSRSGFFTSDPDGLSLFDSFTASGRPSVVLGSRHPQNSIERQAAEEGGDASSSQGPLAKAQPPSSRGKGLRVTSATLSSGDAACGGSRPSSSALSGSRGGGGLDATLSATDLSSFSEGSNTLKGSSGRLRPQRSPSLLSSVPSSAGAGPHREKDSRQNTTSHYRSVDNRLPESSSSPRSASLARGERTNIGVPGWGCGAPSVKSRVRAIQHAQGSAGEGAQSGVSTTRLTLGGAQPRNGCHSPSGGGSEGGYVPQEPQAHLMRWRQFRAHADIVTAFEELEAMDLLATCGMDAKIYLWEPTTGELKRTLDGHIRGVKALCFDAPNRVLLSGGFDYKLVAWNPYVGKKLHTIRGHSAPVISICMLGANSRQFVSFDSEGIIKTWDLSTSACLQTLVTEELPVVRAVVALPEHNALLCAGKKVVALTHGLVQDSLELANENGNAGTRGGAKGQGAGLSRFSSLGQQTGPLAVSPPPAGKHRTPLGGVSIGGETEPLLVKAVAHLVVRVLVTAGGRHLRVWDLCTGALVSSIEHVCKGAEHAISDICLDEKGRKVFVADQSGCICAYSVCTGQLMQRFSSHGAEVSQILYAEGGDRNLISVSWDRSIVVHDDGPCNSSAATRKCSLGPTLAGGKGTTNPRNRLQSLGLEWPHSPGASSPATSGRRQGGDRSEGDRGRPQNHSLVCTGNVTTGAEGSERSTASARRSPSKRRGGETISGNRYKCSLSPDVPQAALGNSPQKGGDNKIWRMVKNAHLGDLTCCAFSRRSGLLATGGADCAIFVWDYERLRRVTSLFGHKYDLSALSFIDPLPLLCSADAGGTICIWVLPPHPHAIRVLEALPSPVLGPQAASTLLAGMTGVSVPNGNTSSLLGANTPGNSTCLASHSGEPLCDTAATTRSTSAAKLPGAAQLIQREGAWPTPDSEENDAAGQRNGSGRGSAAGPVQSSLPLSGGAEASSAENSLSSCEERNFSSLGAASGQPETEKVQLNPSCPTGTFSAGGRSGAGGGKSNMRSAAAVAGLSPSSSSGGERAAKLFGIATTAKSFSPGVAAATAGGLSLNLLLVRLVDMERVSETTPLTALASFCRIQETAGRPSPNNTPNNSGRSIRFAEGPSAISTYEVKRAWTGSATPSPICSPRERTATVSSSPPDSKQGATGKSERQEEIPPTPHSTTFLTTTDGSEPPAEEGGSRLSRGTLGSPQQGGSVSPSVHQPMRGRLIQRATEHGGGEGENVHSASRGEILIFAGDEKGRVRVWDVSVLLSLLRETGPVKPKADWQPHRVYREDLRESTASLFRRVVQQQQNFAKHMNGEAVASPSASVTFMPQQGLLGGSGGSSGGGGAGGWGGRQRSARPAVRHSLIREAVMDNGVFDKAADTFWATTDETAGLSRESLGRHVRNRGGTITAPGPTEDSTWEASAGTFQASPPLLTSGGRTPGVTASSRADDPNSSLPGMAQSPHRRDSQRGASSFLDTNDTSRTSDSVLNGTSPPRQGKENGTSPACQRKESMTALTVVNSSSVGSGNERGHSSLSSTASSASSCSLPLPPPGVVTPLPHFQQPMGQGLYGDSNTIVSDPILAYEDIPALFPKAPVKLVGVWKAHRSSVQSLQFLALSKPKSSMSVSAARKEENSSKRNSLGHESLSKGGDSDETGKATCDQDQRGSPVSASSVDSRSRKGSVGKEDRGTSLSFRNLLVSGGAEGAVRVWDVSGFSSCKPEVLRKSLPTLFLDFTQQEKNALRGPCSDISALGGSGARTASGGGNAYAGDERHSAQTLALALSSSSPVLNKENCLLVPRPSVPSASTAITSYGGKVLQSSEHPARGSETDGESSSLSFSFHPTPQQYSVILLGDLQINTTGGHNPMTRGGIQKLNFPLLNELTDSSPYSSSILWNVDLGDYDYYTPGGGLGGDSGATDYGGGAQALPTAAANAKRLVQTHMRVKQLEHEQQLADEQQQGHLVGSSLKDFHIPRLLAPDALEEGQWLDGQMGKDLVTKVGSNTEKEEADESCAIGGAGGRRKGRDLILGGNTWVKGGDKGGGVWAAVYAKRQSIVERTASF</sequence>
<comment type="caution">
    <text evidence="5">The sequence shown here is derived from an EMBL/GenBank/DDBJ whole genome shotgun (WGS) entry which is preliminary data.</text>
</comment>
<dbReference type="SUPFAM" id="SSF50998">
    <property type="entry name" value="Quinoprotein alcohol dehydrogenase-like"/>
    <property type="match status" value="1"/>
</dbReference>
<feature type="region of interest" description="Disordered" evidence="3">
    <location>
        <begin position="2566"/>
        <end position="2587"/>
    </location>
</feature>
<feature type="region of interest" description="Disordered" evidence="3">
    <location>
        <begin position="269"/>
        <end position="294"/>
    </location>
</feature>
<dbReference type="PROSITE" id="PS50082">
    <property type="entry name" value="WD_REPEATS_2"/>
    <property type="match status" value="5"/>
</dbReference>
<feature type="repeat" description="WD" evidence="2">
    <location>
        <begin position="1111"/>
        <end position="1153"/>
    </location>
</feature>
<dbReference type="PROSITE" id="PS50294">
    <property type="entry name" value="WD_REPEATS_REGION"/>
    <property type="match status" value="1"/>
</dbReference>
<dbReference type="PANTHER" id="PTHR44324:SF4">
    <property type="entry name" value="WD40 REPEAT DOMAIN 95"/>
    <property type="match status" value="1"/>
</dbReference>
<keyword evidence="1" id="KW-0677">Repeat</keyword>
<feature type="compositionally biased region" description="Polar residues" evidence="3">
    <location>
        <begin position="2166"/>
        <end position="2179"/>
    </location>
</feature>
<feature type="compositionally biased region" description="Low complexity" evidence="3">
    <location>
        <begin position="2415"/>
        <end position="2425"/>
    </location>
</feature>
<reference evidence="5 6" key="1">
    <citation type="journal article" date="2017" name="Int. J. Parasitol.">
        <title>The genome of the protozoan parasite Cystoisospora suis and a reverse vaccinology approach to identify vaccine candidates.</title>
        <authorList>
            <person name="Palmieri N."/>
            <person name="Shrestha A."/>
            <person name="Ruttkowski B."/>
            <person name="Beck T."/>
            <person name="Vogl C."/>
            <person name="Tomley F."/>
            <person name="Blake D.P."/>
            <person name="Joachim A."/>
        </authorList>
    </citation>
    <scope>NUCLEOTIDE SEQUENCE [LARGE SCALE GENOMIC DNA]</scope>
    <source>
        <strain evidence="5 6">Wien I</strain>
    </source>
</reference>
<feature type="region of interest" description="Disordered" evidence="3">
    <location>
        <begin position="1383"/>
        <end position="1497"/>
    </location>
</feature>
<feature type="region of interest" description="Disordered" evidence="3">
    <location>
        <begin position="701"/>
        <end position="768"/>
    </location>
</feature>
<dbReference type="PANTHER" id="PTHR44324">
    <property type="entry name" value="WD40 REPEAT DOMAIN 95"/>
    <property type="match status" value="1"/>
</dbReference>
<evidence type="ECO:0000259" key="4">
    <source>
        <dbReference type="PROSITE" id="PS50222"/>
    </source>
</evidence>
<feature type="compositionally biased region" description="Low complexity" evidence="3">
    <location>
        <begin position="702"/>
        <end position="713"/>
    </location>
</feature>
<feature type="compositionally biased region" description="Polar residues" evidence="3">
    <location>
        <begin position="29"/>
        <end position="40"/>
    </location>
</feature>
<feature type="region of interest" description="Disordered" evidence="3">
    <location>
        <begin position="1883"/>
        <end position="1969"/>
    </location>
</feature>
<dbReference type="InterPro" id="IPR015943">
    <property type="entry name" value="WD40/YVTN_repeat-like_dom_sf"/>
</dbReference>
<dbReference type="EMBL" id="MIGC01001104">
    <property type="protein sequence ID" value="PHJ23472.1"/>
    <property type="molecule type" value="Genomic_DNA"/>
</dbReference>
<feature type="compositionally biased region" description="Low complexity" evidence="3">
    <location>
        <begin position="845"/>
        <end position="856"/>
    </location>
</feature>
<feature type="region of interest" description="Disordered" evidence="3">
    <location>
        <begin position="2084"/>
        <end position="2109"/>
    </location>
</feature>
<keyword evidence="6" id="KW-1185">Reference proteome</keyword>
<evidence type="ECO:0000256" key="3">
    <source>
        <dbReference type="SAM" id="MobiDB-lite"/>
    </source>
</evidence>
<feature type="domain" description="EF-hand" evidence="4">
    <location>
        <begin position="400"/>
        <end position="435"/>
    </location>
</feature>
<dbReference type="VEuPathDB" id="ToxoDB:CSUI_002678"/>
<dbReference type="InterPro" id="IPR002048">
    <property type="entry name" value="EF_hand_dom"/>
</dbReference>
<feature type="compositionally biased region" description="Low complexity" evidence="3">
    <location>
        <begin position="1702"/>
        <end position="1721"/>
    </location>
</feature>
<protein>
    <submittedName>
        <fullName evidence="5">Wd g-beta repeat-containing protein</fullName>
    </submittedName>
</protein>
<accession>A0A2C6L7Y3</accession>
<feature type="compositionally biased region" description="Polar residues" evidence="3">
    <location>
        <begin position="2193"/>
        <end position="2206"/>
    </location>
</feature>
<dbReference type="Pfam" id="PF00400">
    <property type="entry name" value="WD40"/>
    <property type="match status" value="2"/>
</dbReference>
<dbReference type="Proteomes" id="UP000221165">
    <property type="component" value="Unassembled WGS sequence"/>
</dbReference>
<feature type="repeat" description="WD" evidence="2">
    <location>
        <begin position="1027"/>
        <end position="1068"/>
    </location>
</feature>
<feature type="region of interest" description="Disordered" evidence="3">
    <location>
        <begin position="2373"/>
        <end position="2438"/>
    </location>
</feature>
<feature type="repeat" description="WD" evidence="2">
    <location>
        <begin position="1508"/>
        <end position="1549"/>
    </location>
</feature>
<feature type="compositionally biased region" description="Polar residues" evidence="3">
    <location>
        <begin position="754"/>
        <end position="767"/>
    </location>
</feature>
<evidence type="ECO:0000313" key="6">
    <source>
        <dbReference type="Proteomes" id="UP000221165"/>
    </source>
</evidence>
<feature type="compositionally biased region" description="Basic and acidic residues" evidence="3">
    <location>
        <begin position="2400"/>
        <end position="2414"/>
    </location>
</feature>
<dbReference type="InterPro" id="IPR001680">
    <property type="entry name" value="WD40_rpt"/>
</dbReference>
<organism evidence="5 6">
    <name type="scientific">Cystoisospora suis</name>
    <dbReference type="NCBI Taxonomy" id="483139"/>
    <lineage>
        <taxon>Eukaryota</taxon>
        <taxon>Sar</taxon>
        <taxon>Alveolata</taxon>
        <taxon>Apicomplexa</taxon>
        <taxon>Conoidasida</taxon>
        <taxon>Coccidia</taxon>
        <taxon>Eucoccidiorida</taxon>
        <taxon>Eimeriorina</taxon>
        <taxon>Sarcocystidae</taxon>
        <taxon>Cystoisospora</taxon>
    </lineage>
</organism>
<feature type="region of interest" description="Disordered" evidence="3">
    <location>
        <begin position="989"/>
        <end position="1014"/>
    </location>
</feature>
<feature type="compositionally biased region" description="Polar residues" evidence="3">
    <location>
        <begin position="1412"/>
        <end position="1421"/>
    </location>
</feature>
<proteinExistence type="predicted"/>
<feature type="compositionally biased region" description="Polar residues" evidence="3">
    <location>
        <begin position="714"/>
        <end position="736"/>
    </location>
</feature>